<dbReference type="PROSITE" id="PS01156">
    <property type="entry name" value="TONB_DEPENDENT_REC_2"/>
    <property type="match status" value="1"/>
</dbReference>
<feature type="chain" id="PRO_5026991445" evidence="13">
    <location>
        <begin position="23"/>
        <end position="605"/>
    </location>
</feature>
<dbReference type="InterPro" id="IPR010917">
    <property type="entry name" value="TonB_rcpt_CS"/>
</dbReference>
<dbReference type="PROSITE" id="PS52016">
    <property type="entry name" value="TONB_DEPENDENT_REC_3"/>
    <property type="match status" value="1"/>
</dbReference>
<keyword evidence="6" id="KW-0406">Ion transport</keyword>
<keyword evidence="7 12" id="KW-0798">TonB box</keyword>
<dbReference type="Gene3D" id="2.40.170.20">
    <property type="entry name" value="TonB-dependent receptor, beta-barrel domain"/>
    <property type="match status" value="1"/>
</dbReference>
<dbReference type="Pfam" id="PF00593">
    <property type="entry name" value="TonB_dep_Rec_b-barrel"/>
    <property type="match status" value="1"/>
</dbReference>
<dbReference type="CDD" id="cd01347">
    <property type="entry name" value="ligand_gated_channel"/>
    <property type="match status" value="1"/>
</dbReference>
<dbReference type="PANTHER" id="PTHR30069">
    <property type="entry name" value="TONB-DEPENDENT OUTER MEMBRANE RECEPTOR"/>
    <property type="match status" value="1"/>
</dbReference>
<dbReference type="Proteomes" id="UP000479043">
    <property type="component" value="Unassembled WGS sequence"/>
</dbReference>
<comment type="similarity">
    <text evidence="10 12">Belongs to the TonB-dependent receptor family.</text>
</comment>
<dbReference type="RefSeq" id="WP_160973588.1">
    <property type="nucleotide sequence ID" value="NZ_WWEN01000004.1"/>
</dbReference>
<keyword evidence="3 10" id="KW-1134">Transmembrane beta strand</keyword>
<dbReference type="AlphaFoldDB" id="A0A6L8LJ45"/>
<evidence type="ECO:0000313" key="16">
    <source>
        <dbReference type="EMBL" id="MYM55885.1"/>
    </source>
</evidence>
<dbReference type="InterPro" id="IPR036942">
    <property type="entry name" value="Beta-barrel_TonB_sf"/>
</dbReference>
<feature type="short sequence motif" description="TonB C-terminal box" evidence="11">
    <location>
        <begin position="588"/>
        <end position="605"/>
    </location>
</feature>
<evidence type="ECO:0000256" key="9">
    <source>
        <dbReference type="ARBA" id="ARBA00023237"/>
    </source>
</evidence>
<dbReference type="Gene3D" id="2.170.130.10">
    <property type="entry name" value="TonB-dependent receptor, plug domain"/>
    <property type="match status" value="1"/>
</dbReference>
<sequence>MTRSILLASAASIAALSGAAHAEEPYDLGTIIVSGNLTPLPQSRTGASVDVIETEELEQSGSLAGALARVPGVSLSANGGLGSNTNLRIRGLDNSYVGVRIDGIDVTDPSSTQTSFNFGGFTTGALGRVEVLKGSQSALYGSEAIAGVIDITTPRPQELGFSGKTTLEAGSFGTYSGSLSLAQKSDRGEIALTYSAVTSEGISARAGDTEKDGYDQQMLTLSARYDVSDVLTLGASALWRDAEIEIDRSTTDNSGKNFTDQRGARVFAELATGAVNHTLSFSKFTSERRDPGGYTTMFDGDRKQFSYLANAGLSNGAVLNFGLDRTEESFASDFDTGAYDTNSAFAELQLAPAGNIDLSLTARYDDHSIFGDNLGGRIAGVWRMTDTTTLRAVIGTGFRAPSLYELYSPYGNSGLQPEQSRSAELGIEHEFGGTGVVKATAFYTEVDDLIAFDGASTACASGWGCYAQVPGTTVSKGVELAAQYDVNDRVSVYGNYTYTDARTDGARLTRVPRHDLVLGLEAALSARASGTLEVQHAAGIVPSPYAPVDHKVGDYTLVNLSVSYDVTDRAQAYLRVENALDEDYETAGGYNTPGRSVAFGLRAEF</sequence>
<gene>
    <name evidence="16" type="ORF">GR167_11280</name>
</gene>
<dbReference type="Pfam" id="PF07715">
    <property type="entry name" value="Plug"/>
    <property type="match status" value="1"/>
</dbReference>
<dbReference type="SUPFAM" id="SSF56935">
    <property type="entry name" value="Porins"/>
    <property type="match status" value="1"/>
</dbReference>
<evidence type="ECO:0000256" key="13">
    <source>
        <dbReference type="SAM" id="SignalP"/>
    </source>
</evidence>
<organism evidence="16 17">
    <name type="scientific">Thalassovita mangrovi</name>
    <dbReference type="NCBI Taxonomy" id="2692236"/>
    <lineage>
        <taxon>Bacteria</taxon>
        <taxon>Pseudomonadati</taxon>
        <taxon>Pseudomonadota</taxon>
        <taxon>Alphaproteobacteria</taxon>
        <taxon>Rhodobacterales</taxon>
        <taxon>Roseobacteraceae</taxon>
        <taxon>Thalassovita</taxon>
    </lineage>
</organism>
<evidence type="ECO:0000256" key="5">
    <source>
        <dbReference type="ARBA" id="ARBA00022729"/>
    </source>
</evidence>
<evidence type="ECO:0000256" key="2">
    <source>
        <dbReference type="ARBA" id="ARBA00022448"/>
    </source>
</evidence>
<name>A0A6L8LJ45_9RHOB</name>
<reference evidence="16 17" key="1">
    <citation type="submission" date="2020-01" db="EMBL/GenBank/DDBJ databases">
        <authorList>
            <person name="Chen S."/>
        </authorList>
    </citation>
    <scope>NUCLEOTIDE SEQUENCE [LARGE SCALE GENOMIC DNA]</scope>
    <source>
        <strain evidence="16 17">GS-10</strain>
    </source>
</reference>
<feature type="domain" description="TonB-dependent receptor plug" evidence="15">
    <location>
        <begin position="42"/>
        <end position="148"/>
    </location>
</feature>
<dbReference type="InterPro" id="IPR039426">
    <property type="entry name" value="TonB-dep_rcpt-like"/>
</dbReference>
<evidence type="ECO:0000256" key="10">
    <source>
        <dbReference type="PROSITE-ProRule" id="PRU01360"/>
    </source>
</evidence>
<protein>
    <submittedName>
        <fullName evidence="16">TonB-dependent receptor</fullName>
    </submittedName>
</protein>
<feature type="signal peptide" evidence="13">
    <location>
        <begin position="1"/>
        <end position="22"/>
    </location>
</feature>
<evidence type="ECO:0000256" key="8">
    <source>
        <dbReference type="ARBA" id="ARBA00023136"/>
    </source>
</evidence>
<dbReference type="EMBL" id="WWEN01000004">
    <property type="protein sequence ID" value="MYM55885.1"/>
    <property type="molecule type" value="Genomic_DNA"/>
</dbReference>
<evidence type="ECO:0000259" key="15">
    <source>
        <dbReference type="Pfam" id="PF07715"/>
    </source>
</evidence>
<evidence type="ECO:0000256" key="6">
    <source>
        <dbReference type="ARBA" id="ARBA00023065"/>
    </source>
</evidence>
<evidence type="ECO:0000256" key="12">
    <source>
        <dbReference type="RuleBase" id="RU003357"/>
    </source>
</evidence>
<keyword evidence="4 10" id="KW-0812">Transmembrane</keyword>
<evidence type="ECO:0000313" key="17">
    <source>
        <dbReference type="Proteomes" id="UP000479043"/>
    </source>
</evidence>
<keyword evidence="2 10" id="KW-0813">Transport</keyword>
<dbReference type="GO" id="GO:0015889">
    <property type="term" value="P:cobalamin transport"/>
    <property type="evidence" value="ECO:0007669"/>
    <property type="project" value="TreeGrafter"/>
</dbReference>
<dbReference type="InterPro" id="IPR000531">
    <property type="entry name" value="Beta-barrel_TonB"/>
</dbReference>
<dbReference type="InterPro" id="IPR037066">
    <property type="entry name" value="Plug_dom_sf"/>
</dbReference>
<proteinExistence type="inferred from homology"/>
<evidence type="ECO:0000256" key="3">
    <source>
        <dbReference type="ARBA" id="ARBA00022452"/>
    </source>
</evidence>
<dbReference type="GO" id="GO:0009279">
    <property type="term" value="C:cell outer membrane"/>
    <property type="evidence" value="ECO:0007669"/>
    <property type="project" value="UniProtKB-SubCell"/>
</dbReference>
<evidence type="ECO:0000256" key="4">
    <source>
        <dbReference type="ARBA" id="ARBA00022692"/>
    </source>
</evidence>
<evidence type="ECO:0000256" key="7">
    <source>
        <dbReference type="ARBA" id="ARBA00023077"/>
    </source>
</evidence>
<keyword evidence="5 13" id="KW-0732">Signal</keyword>
<comment type="subcellular location">
    <subcellularLocation>
        <location evidence="1 10">Cell outer membrane</location>
        <topology evidence="1 10">Multi-pass membrane protein</topology>
    </subcellularLocation>
</comment>
<feature type="domain" description="TonB-dependent receptor-like beta-barrel" evidence="14">
    <location>
        <begin position="174"/>
        <end position="578"/>
    </location>
</feature>
<dbReference type="InterPro" id="IPR012910">
    <property type="entry name" value="Plug_dom"/>
</dbReference>
<evidence type="ECO:0000256" key="1">
    <source>
        <dbReference type="ARBA" id="ARBA00004571"/>
    </source>
</evidence>
<comment type="caution">
    <text evidence="16">The sequence shown here is derived from an EMBL/GenBank/DDBJ whole genome shotgun (WGS) entry which is preliminary data.</text>
</comment>
<accession>A0A6L8LJ45</accession>
<dbReference type="GO" id="GO:0006811">
    <property type="term" value="P:monoatomic ion transport"/>
    <property type="evidence" value="ECO:0007669"/>
    <property type="project" value="UniProtKB-KW"/>
</dbReference>
<evidence type="ECO:0000256" key="11">
    <source>
        <dbReference type="PROSITE-ProRule" id="PRU10144"/>
    </source>
</evidence>
<keyword evidence="16" id="KW-0675">Receptor</keyword>
<evidence type="ECO:0000259" key="14">
    <source>
        <dbReference type="Pfam" id="PF00593"/>
    </source>
</evidence>
<keyword evidence="17" id="KW-1185">Reference proteome</keyword>
<keyword evidence="9 10" id="KW-0998">Cell outer membrane</keyword>
<keyword evidence="8 10" id="KW-0472">Membrane</keyword>
<dbReference type="PANTHER" id="PTHR30069:SF53">
    <property type="entry name" value="COLICIN I RECEPTOR-RELATED"/>
    <property type="match status" value="1"/>
</dbReference>